<dbReference type="NCBIfam" id="TIGR00229">
    <property type="entry name" value="sensory_box"/>
    <property type="match status" value="2"/>
</dbReference>
<keyword evidence="7" id="KW-0285">Flavoprotein</keyword>
<keyword evidence="15" id="KW-0843">Virulence</keyword>
<evidence type="ECO:0000256" key="15">
    <source>
        <dbReference type="ARBA" id="ARBA00023026"/>
    </source>
</evidence>
<evidence type="ECO:0000256" key="12">
    <source>
        <dbReference type="ARBA" id="ARBA00022777"/>
    </source>
</evidence>
<evidence type="ECO:0000256" key="5">
    <source>
        <dbReference type="ARBA" id="ARBA00022553"/>
    </source>
</evidence>
<feature type="domain" description="PAC" evidence="18">
    <location>
        <begin position="351"/>
        <end position="403"/>
    </location>
</feature>
<dbReference type="SMART" id="SM00091">
    <property type="entry name" value="PAS"/>
    <property type="match status" value="2"/>
</dbReference>
<dbReference type="PROSITE" id="PS50113">
    <property type="entry name" value="PAC"/>
    <property type="match status" value="3"/>
</dbReference>
<dbReference type="CDD" id="cd00130">
    <property type="entry name" value="PAS"/>
    <property type="match status" value="2"/>
</dbReference>
<dbReference type="Gene3D" id="3.30.450.20">
    <property type="entry name" value="PAS domain"/>
    <property type="match status" value="3"/>
</dbReference>
<dbReference type="InterPro" id="IPR000014">
    <property type="entry name" value="PAS"/>
</dbReference>
<feature type="domain" description="PAC" evidence="18">
    <location>
        <begin position="225"/>
        <end position="277"/>
    </location>
</feature>
<dbReference type="SMART" id="SM00086">
    <property type="entry name" value="PAC"/>
    <property type="match status" value="3"/>
</dbReference>
<evidence type="ECO:0000256" key="4">
    <source>
        <dbReference type="ARBA" id="ARBA00022543"/>
    </source>
</evidence>
<evidence type="ECO:0000256" key="8">
    <source>
        <dbReference type="ARBA" id="ARBA00022643"/>
    </source>
</evidence>
<dbReference type="PANTHER" id="PTHR41523:SF7">
    <property type="entry name" value="HISTIDINE KINASE"/>
    <property type="match status" value="1"/>
</dbReference>
<evidence type="ECO:0000256" key="3">
    <source>
        <dbReference type="ARBA" id="ARBA00021740"/>
    </source>
</evidence>
<dbReference type="SUPFAM" id="SSF55785">
    <property type="entry name" value="PYP-like sensor domain (PAS domain)"/>
    <property type="match status" value="3"/>
</dbReference>
<evidence type="ECO:0000259" key="17">
    <source>
        <dbReference type="PROSITE" id="PS50112"/>
    </source>
</evidence>
<dbReference type="Proteomes" id="UP000246058">
    <property type="component" value="Chromosome"/>
</dbReference>
<keyword evidence="20" id="KW-1185">Reference proteome</keyword>
<comment type="catalytic activity">
    <reaction evidence="1">
        <text>ATP + protein L-histidine = ADP + protein N-phospho-L-histidine.</text>
        <dbReference type="EC" id="2.7.13.3"/>
    </reaction>
</comment>
<dbReference type="Pfam" id="PF08447">
    <property type="entry name" value="PAS_3"/>
    <property type="match status" value="2"/>
</dbReference>
<name>A0A2U8VYQ3_9HYPH</name>
<keyword evidence="16" id="KW-0675">Receptor</keyword>
<keyword evidence="11" id="KW-0547">Nucleotide-binding</keyword>
<keyword evidence="12 19" id="KW-0418">Kinase</keyword>
<evidence type="ECO:0000256" key="11">
    <source>
        <dbReference type="ARBA" id="ARBA00022741"/>
    </source>
</evidence>
<organism evidence="19 20">
    <name type="scientific">Methylobacterium radiodurans</name>
    <dbReference type="NCBI Taxonomy" id="2202828"/>
    <lineage>
        <taxon>Bacteria</taxon>
        <taxon>Pseudomonadati</taxon>
        <taxon>Pseudomonadota</taxon>
        <taxon>Alphaproteobacteria</taxon>
        <taxon>Hyphomicrobiales</taxon>
        <taxon>Methylobacteriaceae</taxon>
        <taxon>Methylobacterium</taxon>
    </lineage>
</organism>
<keyword evidence="14" id="KW-0157">Chromophore</keyword>
<evidence type="ECO:0000259" key="18">
    <source>
        <dbReference type="PROSITE" id="PS50113"/>
    </source>
</evidence>
<dbReference type="InterPro" id="IPR011102">
    <property type="entry name" value="Sig_transdc_His_kinase_HWE"/>
</dbReference>
<gene>
    <name evidence="19" type="ORF">DK427_08930</name>
</gene>
<evidence type="ECO:0000256" key="2">
    <source>
        <dbReference type="ARBA" id="ARBA00012438"/>
    </source>
</evidence>
<evidence type="ECO:0000313" key="19">
    <source>
        <dbReference type="EMBL" id="AWN38919.1"/>
    </source>
</evidence>
<dbReference type="Pfam" id="PF07536">
    <property type="entry name" value="HWE_HK"/>
    <property type="match status" value="1"/>
</dbReference>
<dbReference type="InterPro" id="IPR013655">
    <property type="entry name" value="PAS_fold_3"/>
</dbReference>
<dbReference type="GO" id="GO:0009881">
    <property type="term" value="F:photoreceptor activity"/>
    <property type="evidence" value="ECO:0007669"/>
    <property type="project" value="UniProtKB-KW"/>
</dbReference>
<evidence type="ECO:0000256" key="16">
    <source>
        <dbReference type="ARBA" id="ARBA00023170"/>
    </source>
</evidence>
<keyword evidence="8" id="KW-0288">FMN</keyword>
<dbReference type="Pfam" id="PF08448">
    <property type="entry name" value="PAS_4"/>
    <property type="match status" value="1"/>
</dbReference>
<sequence length="605" mass="67091">MAGLIRRHDWAATPVGPIEAWPQSLKVIVDLLLPCSFAMVALWGPHLIQIYNDAYRDLMGAKHPGGLGQSASECWHEITAITAPIYERVQAGETVTVQDASFPITRNGQREDAWFSLSYSPLRDESRSVAGILLTVADATRQHRAEGALHESEERLAAIFTNAAVGLSELTQDGRFLRANDEICRILGRRREDVLRLSFLDVTHPDDAAPSLSAVAEALRTGQPASLDKRYLRADGTVLWANSRVQPLHHGPGQPGTVLAVTADLTERRAAERRLRDSEGRLRALASLVPVILWRSDASGAVHAQNQSFLDYSGLTLEKVQGFGWLNCIHPDDRETTREVFHAGLANRCLIEVQHRIRRYDGQYRWFLVRQVPVPDPGGQVAEWFGAAMDIHDMHELQTRQAVLVDELQHRTRNLLTVVRSIAQQTMLRTGPTKLFREQFNDRLAALSRVQGLLSRSDQQPITIRALIQAELDALGAEATRGRIALDGPPVRLRKASVQTLALALHELATNARKYGALAGDGGELWVSWDTYRGETDEDRLSLMWLEEGIAPSGDEVGAVQSGYGRELIEKALPYALRARTSYQLSAGELRCSIDLPLDDPGKKD</sequence>
<dbReference type="SMART" id="SM00911">
    <property type="entry name" value="HWE_HK"/>
    <property type="match status" value="1"/>
</dbReference>
<evidence type="ECO:0000313" key="20">
    <source>
        <dbReference type="Proteomes" id="UP000246058"/>
    </source>
</evidence>
<dbReference type="InterPro" id="IPR000700">
    <property type="entry name" value="PAS-assoc_C"/>
</dbReference>
<keyword evidence="9" id="KW-0808">Transferase</keyword>
<keyword evidence="5" id="KW-0597">Phosphoprotein</keyword>
<evidence type="ECO:0000256" key="9">
    <source>
        <dbReference type="ARBA" id="ARBA00022679"/>
    </source>
</evidence>
<feature type="domain" description="PAS" evidence="17">
    <location>
        <begin position="152"/>
        <end position="222"/>
    </location>
</feature>
<dbReference type="EMBL" id="CP029551">
    <property type="protein sequence ID" value="AWN38919.1"/>
    <property type="molecule type" value="Genomic_DNA"/>
</dbReference>
<dbReference type="EC" id="2.7.13.3" evidence="2"/>
<dbReference type="OrthoDB" id="9760752at2"/>
<evidence type="ECO:0000256" key="6">
    <source>
        <dbReference type="ARBA" id="ARBA00022606"/>
    </source>
</evidence>
<evidence type="ECO:0000256" key="13">
    <source>
        <dbReference type="ARBA" id="ARBA00022840"/>
    </source>
</evidence>
<evidence type="ECO:0000256" key="7">
    <source>
        <dbReference type="ARBA" id="ARBA00022630"/>
    </source>
</evidence>
<protein>
    <recommendedName>
        <fullName evidence="3">Blue-light-activated histidine kinase</fullName>
        <ecNumber evidence="2">2.7.13.3</ecNumber>
    </recommendedName>
</protein>
<proteinExistence type="predicted"/>
<feature type="domain" description="PAC" evidence="18">
    <location>
        <begin position="98"/>
        <end position="151"/>
    </location>
</feature>
<feature type="domain" description="PAS" evidence="17">
    <location>
        <begin position="278"/>
        <end position="348"/>
    </location>
</feature>
<dbReference type="AlphaFoldDB" id="A0A2U8VYQ3"/>
<dbReference type="PROSITE" id="PS50112">
    <property type="entry name" value="PAS"/>
    <property type="match status" value="2"/>
</dbReference>
<dbReference type="InterPro" id="IPR035965">
    <property type="entry name" value="PAS-like_dom_sf"/>
</dbReference>
<evidence type="ECO:0000256" key="14">
    <source>
        <dbReference type="ARBA" id="ARBA00022991"/>
    </source>
</evidence>
<keyword evidence="4" id="KW-0600">Photoreceptor protein</keyword>
<evidence type="ECO:0000256" key="10">
    <source>
        <dbReference type="ARBA" id="ARBA00022737"/>
    </source>
</evidence>
<dbReference type="InterPro" id="IPR001610">
    <property type="entry name" value="PAC"/>
</dbReference>
<dbReference type="KEGG" id="meti:DK427_08930"/>
<keyword evidence="6" id="KW-0716">Sensory transduction</keyword>
<dbReference type="GO" id="GO:0004673">
    <property type="term" value="F:protein histidine kinase activity"/>
    <property type="evidence" value="ECO:0007669"/>
    <property type="project" value="UniProtKB-EC"/>
</dbReference>
<dbReference type="PANTHER" id="PTHR41523">
    <property type="entry name" value="TWO-COMPONENT SYSTEM SENSOR PROTEIN"/>
    <property type="match status" value="1"/>
</dbReference>
<dbReference type="InterPro" id="IPR013656">
    <property type="entry name" value="PAS_4"/>
</dbReference>
<accession>A0A2U8VYQ3</accession>
<reference evidence="19 20" key="1">
    <citation type="submission" date="2018-05" db="EMBL/GenBank/DDBJ databases">
        <title>Complete Genome Sequence of Methylobacterium sp. 17Sr1-43.</title>
        <authorList>
            <person name="Srinivasan S."/>
        </authorList>
    </citation>
    <scope>NUCLEOTIDE SEQUENCE [LARGE SCALE GENOMIC DNA]</scope>
    <source>
        <strain evidence="19 20">17Sr1-43</strain>
    </source>
</reference>
<evidence type="ECO:0000256" key="1">
    <source>
        <dbReference type="ARBA" id="ARBA00000085"/>
    </source>
</evidence>
<dbReference type="FunFam" id="3.30.450.20:FF:000099">
    <property type="entry name" value="Sensory box sensor histidine kinase"/>
    <property type="match status" value="1"/>
</dbReference>
<keyword evidence="10" id="KW-0677">Repeat</keyword>
<dbReference type="GO" id="GO:0005524">
    <property type="term" value="F:ATP binding"/>
    <property type="evidence" value="ECO:0007669"/>
    <property type="project" value="UniProtKB-KW"/>
</dbReference>
<keyword evidence="13" id="KW-0067">ATP-binding</keyword>